<dbReference type="RefSeq" id="XP_066086121.1">
    <property type="nucleotide sequence ID" value="XM_066230024.1"/>
</dbReference>
<dbReference type="KEGG" id="ker:91105066"/>
<organism evidence="1 2">
    <name type="scientific">Kwoniella europaea PYCC6329</name>
    <dbReference type="NCBI Taxonomy" id="1423913"/>
    <lineage>
        <taxon>Eukaryota</taxon>
        <taxon>Fungi</taxon>
        <taxon>Dikarya</taxon>
        <taxon>Basidiomycota</taxon>
        <taxon>Agaricomycotina</taxon>
        <taxon>Tremellomycetes</taxon>
        <taxon>Tremellales</taxon>
        <taxon>Cryptococcaceae</taxon>
        <taxon>Kwoniella</taxon>
    </lineage>
</organism>
<name>A0AAX4KQC4_9TREE</name>
<proteinExistence type="predicted"/>
<evidence type="ECO:0000313" key="1">
    <source>
        <dbReference type="EMBL" id="WWD08154.1"/>
    </source>
</evidence>
<dbReference type="Proteomes" id="UP001358614">
    <property type="component" value="Chromosome 1"/>
</dbReference>
<evidence type="ECO:0000313" key="2">
    <source>
        <dbReference type="Proteomes" id="UP001358614"/>
    </source>
</evidence>
<gene>
    <name evidence="1" type="ORF">V865_006265</name>
</gene>
<reference evidence="1 2" key="1">
    <citation type="submission" date="2024-01" db="EMBL/GenBank/DDBJ databases">
        <title>Comparative genomics of Cryptococcus and Kwoniella reveals pathogenesis evolution and contrasting modes of karyotype evolution via chromosome fusion or intercentromeric recombination.</title>
        <authorList>
            <person name="Coelho M.A."/>
            <person name="David-Palma M."/>
            <person name="Shea T."/>
            <person name="Bowers K."/>
            <person name="McGinley-Smith S."/>
            <person name="Mohammad A.W."/>
            <person name="Gnirke A."/>
            <person name="Yurkov A.M."/>
            <person name="Nowrousian M."/>
            <person name="Sun S."/>
            <person name="Cuomo C.A."/>
            <person name="Heitman J."/>
        </authorList>
    </citation>
    <scope>NUCLEOTIDE SEQUENCE [LARGE SCALE GENOMIC DNA]</scope>
    <source>
        <strain evidence="1 2">PYCC6329</strain>
    </source>
</reference>
<protein>
    <submittedName>
        <fullName evidence="1">Uncharacterized protein</fullName>
    </submittedName>
</protein>
<keyword evidence="2" id="KW-1185">Reference proteome</keyword>
<dbReference type="AlphaFoldDB" id="A0AAX4KQC4"/>
<sequence length="176" mass="20471">MSSAYNRLKKDKWWFSGVRSQDIDEECQKDLETIFKNSLHEDAYGRLNERGLSIFKIHNEYYDSLIRLKEAINQEDRKGILVIPTNTCSVSHQGNMSRYGITNYKTITREKDRISMLRRLSEYSKYLAESTNLDDTTIYKERSKGFENSIKLNVTATAKDILAKSAQERPVAEQLT</sequence>
<dbReference type="GeneID" id="91105066"/>
<accession>A0AAX4KQC4</accession>
<dbReference type="EMBL" id="CP144089">
    <property type="protein sequence ID" value="WWD08154.1"/>
    <property type="molecule type" value="Genomic_DNA"/>
</dbReference>